<reference evidence="4 5" key="1">
    <citation type="submission" date="2018-06" db="EMBL/GenBank/DDBJ databases">
        <title>Draft genome sequence of hyperthermophilic methanogen Methanothermobacter tenebrarum sp. MCM-B 1447.</title>
        <authorList>
            <person name="Pore S.D."/>
            <person name="Dagar S."/>
            <person name="Dhakephalkar P.K."/>
        </authorList>
    </citation>
    <scope>NUCLEOTIDE SEQUENCE [LARGE SCALE GENOMIC DNA]</scope>
    <source>
        <strain evidence="4 5">MCM B 1447</strain>
    </source>
</reference>
<dbReference type="Gene3D" id="3.20.20.70">
    <property type="entry name" value="Aldolase class I"/>
    <property type="match status" value="1"/>
</dbReference>
<dbReference type="SUPFAM" id="SSF51690">
    <property type="entry name" value="Nicotinate/Quinolinate PRTase C-terminal domain-like"/>
    <property type="match status" value="1"/>
</dbReference>
<dbReference type="InterPro" id="IPR022412">
    <property type="entry name" value="Quinolinate_PRibosylTrfase_N"/>
</dbReference>
<dbReference type="AlphaFoldDB" id="A0A328PDQ1"/>
<dbReference type="InterPro" id="IPR035809">
    <property type="entry name" value="NAPRTase_arc-type"/>
</dbReference>
<evidence type="ECO:0000313" key="4">
    <source>
        <dbReference type="EMBL" id="RAO79483.1"/>
    </source>
</evidence>
<dbReference type="EMBL" id="QLOE01000002">
    <property type="protein sequence ID" value="RAO79483.1"/>
    <property type="molecule type" value="Genomic_DNA"/>
</dbReference>
<dbReference type="InterPro" id="IPR002638">
    <property type="entry name" value="Quinolinate_PRibosylTrfase_C"/>
</dbReference>
<dbReference type="GO" id="GO:0004514">
    <property type="term" value="F:nicotinate-nucleotide diphosphorylase (carboxylating) activity"/>
    <property type="evidence" value="ECO:0007669"/>
    <property type="project" value="InterPro"/>
</dbReference>
<evidence type="ECO:0000256" key="1">
    <source>
        <dbReference type="ARBA" id="ARBA00022679"/>
    </source>
</evidence>
<dbReference type="Pfam" id="PF01729">
    <property type="entry name" value="QRPTase_C"/>
    <property type="match status" value="1"/>
</dbReference>
<dbReference type="CDD" id="cd01571">
    <property type="entry name" value="NAPRTase_B"/>
    <property type="match status" value="1"/>
</dbReference>
<dbReference type="GO" id="GO:0004516">
    <property type="term" value="F:nicotinate phosphoribosyltransferase activity"/>
    <property type="evidence" value="ECO:0007669"/>
    <property type="project" value="UniProtKB-EC"/>
</dbReference>
<dbReference type="GO" id="GO:0009435">
    <property type="term" value="P:NAD+ biosynthetic process"/>
    <property type="evidence" value="ECO:0007669"/>
    <property type="project" value="InterPro"/>
</dbReference>
<dbReference type="NCBIfam" id="NF006415">
    <property type="entry name" value="PRK08662.1"/>
    <property type="match status" value="1"/>
</dbReference>
<dbReference type="OrthoDB" id="371831at2157"/>
<evidence type="ECO:0000259" key="2">
    <source>
        <dbReference type="Pfam" id="PF01729"/>
    </source>
</evidence>
<dbReference type="Gene3D" id="3.90.1170.20">
    <property type="entry name" value="Quinolinate phosphoribosyl transferase, N-terminal domain"/>
    <property type="match status" value="1"/>
</dbReference>
<feature type="domain" description="Quinolinate phosphoribosyl transferase C-terminal" evidence="2">
    <location>
        <begin position="114"/>
        <end position="302"/>
    </location>
</feature>
<organism evidence="4 5">
    <name type="scientific">Methanothermobacter tenebrarum</name>
    <dbReference type="NCBI Taxonomy" id="680118"/>
    <lineage>
        <taxon>Archaea</taxon>
        <taxon>Methanobacteriati</taxon>
        <taxon>Methanobacteriota</taxon>
        <taxon>Methanomada group</taxon>
        <taxon>Methanobacteria</taxon>
        <taxon>Methanobacteriales</taxon>
        <taxon>Methanobacteriaceae</taxon>
        <taxon>Methanothermobacter</taxon>
    </lineage>
</organism>
<sequence length="330" mass="36098">MVGNRRFFFFSAQHDEIDKVTDIYFVKTLRILEDLGLEDTLVKAEVFAGADGVFCGLVEVLNLLEDSECKIYSLEEGERFSKKEVVLRIEGRYSEFGLYETAILGVLASSSGWATAAHKCKEAAGDKPVVCFGSRHVHPSVAPVMERAARVGGADGVSCVLAAEILGVKPLGTVPHAAMLIAGSTERIATTYDKIMPEDEPRIIPVDTFKDEAQESLDIARILGKRLDGVRLDTPKERGGVTPDLVREVRKRLDLEGFSHVKIFVSGGLNPEKIRVLGEAGADAFGVGWYISATPPIEMTMDIKEVDGKPVAKRGRIPGITENKRLKRVK</sequence>
<comment type="caution">
    <text evidence="4">The sequence shown here is derived from an EMBL/GenBank/DDBJ whole genome shotgun (WGS) entry which is preliminary data.</text>
</comment>
<dbReference type="InterPro" id="IPR053190">
    <property type="entry name" value="NAPRTase-like"/>
</dbReference>
<proteinExistence type="predicted"/>
<keyword evidence="4" id="KW-0436">Ligase</keyword>
<dbReference type="Proteomes" id="UP000249782">
    <property type="component" value="Unassembled WGS sequence"/>
</dbReference>
<dbReference type="InterPro" id="IPR037128">
    <property type="entry name" value="Quinolinate_PRibosylTase_N_sf"/>
</dbReference>
<gene>
    <name evidence="4" type="ORF">DPC56_01500</name>
</gene>
<dbReference type="PANTHER" id="PTHR43202">
    <property type="entry name" value="NICOTINATE-NUCLEOTIDE PYROPHOSPHORYLASE"/>
    <property type="match status" value="1"/>
</dbReference>
<dbReference type="RefSeq" id="WP_112093312.1">
    <property type="nucleotide sequence ID" value="NZ_QLOE01000002.1"/>
</dbReference>
<dbReference type="PANTHER" id="PTHR43202:SF1">
    <property type="entry name" value="NICOTINATE PHOSPHORIBOSYLTRANSFERASE"/>
    <property type="match status" value="1"/>
</dbReference>
<keyword evidence="4" id="KW-0328">Glycosyltransferase</keyword>
<dbReference type="EC" id="6.3.4.21" evidence="4"/>
<feature type="domain" description="Quinolinate phosphoribosyl transferase N-terminal" evidence="3">
    <location>
        <begin position="22"/>
        <end position="111"/>
    </location>
</feature>
<evidence type="ECO:0000313" key="5">
    <source>
        <dbReference type="Proteomes" id="UP000249782"/>
    </source>
</evidence>
<accession>A0A328PDQ1</accession>
<dbReference type="SUPFAM" id="SSF54675">
    <property type="entry name" value="Nicotinate/Quinolinate PRTase N-terminal domain-like"/>
    <property type="match status" value="1"/>
</dbReference>
<evidence type="ECO:0000259" key="3">
    <source>
        <dbReference type="Pfam" id="PF02749"/>
    </source>
</evidence>
<dbReference type="Pfam" id="PF02749">
    <property type="entry name" value="QRPTase_N"/>
    <property type="match status" value="1"/>
</dbReference>
<keyword evidence="1 4" id="KW-0808">Transferase</keyword>
<keyword evidence="5" id="KW-1185">Reference proteome</keyword>
<protein>
    <submittedName>
        <fullName evidence="4">Nicotinate phosphoribosyltransferase</fullName>
        <ecNumber evidence="4">6.3.4.21</ecNumber>
    </submittedName>
</protein>
<dbReference type="InterPro" id="IPR036068">
    <property type="entry name" value="Nicotinate_pribotase-like_C"/>
</dbReference>
<dbReference type="InterPro" id="IPR013785">
    <property type="entry name" value="Aldolase_TIM"/>
</dbReference>
<name>A0A328PDQ1_9EURY</name>